<dbReference type="GO" id="GO:0005886">
    <property type="term" value="C:plasma membrane"/>
    <property type="evidence" value="ECO:0007669"/>
    <property type="project" value="UniProtKB-SubCell"/>
</dbReference>
<feature type="transmembrane region" description="Helical" evidence="7">
    <location>
        <begin position="303"/>
        <end position="322"/>
    </location>
</feature>
<proteinExistence type="predicted"/>
<evidence type="ECO:0000256" key="1">
    <source>
        <dbReference type="ARBA" id="ARBA00004651"/>
    </source>
</evidence>
<dbReference type="InterPro" id="IPR010290">
    <property type="entry name" value="TM_effector"/>
</dbReference>
<comment type="subcellular location">
    <subcellularLocation>
        <location evidence="1">Cell membrane</location>
        <topology evidence="1">Multi-pass membrane protein</topology>
    </subcellularLocation>
</comment>
<feature type="transmembrane region" description="Helical" evidence="7">
    <location>
        <begin position="21"/>
        <end position="41"/>
    </location>
</feature>
<reference evidence="9 10" key="1">
    <citation type="submission" date="2016-01" db="EMBL/GenBank/DDBJ databases">
        <title>Complete genome sequence of a soil Actinobacterium, Isoptericola dokdonensis DS-3.</title>
        <authorList>
            <person name="Kwon S.-K."/>
            <person name="Kim J.F."/>
        </authorList>
    </citation>
    <scope>NUCLEOTIDE SEQUENCE [LARGE SCALE GENOMIC DNA]</scope>
    <source>
        <strain evidence="9 10">DS-3</strain>
    </source>
</reference>
<feature type="domain" description="Major facilitator superfamily (MFS) profile" evidence="8">
    <location>
        <begin position="19"/>
        <end position="414"/>
    </location>
</feature>
<dbReference type="AlphaFoldDB" id="A0A161IEQ6"/>
<evidence type="ECO:0000313" key="10">
    <source>
        <dbReference type="Proteomes" id="UP000076794"/>
    </source>
</evidence>
<dbReference type="PROSITE" id="PS50850">
    <property type="entry name" value="MFS"/>
    <property type="match status" value="1"/>
</dbReference>
<feature type="transmembrane region" description="Helical" evidence="7">
    <location>
        <begin position="234"/>
        <end position="251"/>
    </location>
</feature>
<feature type="transmembrane region" description="Helical" evidence="7">
    <location>
        <begin position="83"/>
        <end position="100"/>
    </location>
</feature>
<keyword evidence="6 7" id="KW-0472">Membrane</keyword>
<dbReference type="Pfam" id="PF07690">
    <property type="entry name" value="MFS_1"/>
    <property type="match status" value="1"/>
</dbReference>
<evidence type="ECO:0000313" key="9">
    <source>
        <dbReference type="EMBL" id="ANC31857.1"/>
    </source>
</evidence>
<evidence type="ECO:0000256" key="6">
    <source>
        <dbReference type="ARBA" id="ARBA00023136"/>
    </source>
</evidence>
<keyword evidence="5 7" id="KW-1133">Transmembrane helix</keyword>
<dbReference type="PANTHER" id="PTHR23514">
    <property type="entry name" value="BYPASS OF STOP CODON PROTEIN 6"/>
    <property type="match status" value="1"/>
</dbReference>
<protein>
    <submittedName>
        <fullName evidence="9">Inner membrane protein YbjJ</fullName>
    </submittedName>
</protein>
<dbReference type="InterPro" id="IPR051788">
    <property type="entry name" value="MFS_Transporter"/>
</dbReference>
<keyword evidence="10" id="KW-1185">Reference proteome</keyword>
<evidence type="ECO:0000256" key="5">
    <source>
        <dbReference type="ARBA" id="ARBA00022989"/>
    </source>
</evidence>
<name>A0A161IEQ6_9MICO</name>
<dbReference type="PANTHER" id="PTHR23514:SF13">
    <property type="entry name" value="INNER MEMBRANE PROTEIN YBJJ"/>
    <property type="match status" value="1"/>
</dbReference>
<evidence type="ECO:0000256" key="7">
    <source>
        <dbReference type="SAM" id="Phobius"/>
    </source>
</evidence>
<feature type="transmembrane region" description="Helical" evidence="7">
    <location>
        <begin position="53"/>
        <end position="76"/>
    </location>
</feature>
<feature type="transmembrane region" description="Helical" evidence="7">
    <location>
        <begin position="263"/>
        <end position="283"/>
    </location>
</feature>
<organism evidence="9 10">
    <name type="scientific">Isoptericola dokdonensis DS-3</name>
    <dbReference type="NCBI Taxonomy" id="1300344"/>
    <lineage>
        <taxon>Bacteria</taxon>
        <taxon>Bacillati</taxon>
        <taxon>Actinomycetota</taxon>
        <taxon>Actinomycetes</taxon>
        <taxon>Micrococcales</taxon>
        <taxon>Promicromonosporaceae</taxon>
        <taxon>Isoptericola</taxon>
    </lineage>
</organism>
<feature type="transmembrane region" description="Helical" evidence="7">
    <location>
        <begin position="389"/>
        <end position="410"/>
    </location>
</feature>
<dbReference type="OrthoDB" id="151222at2"/>
<sequence length="421" mass="42114">MTISDEPTLAGPTRADRRARAAVSALFLTNGALFANLLPRYPEIKDALDLSNTVYGLMVVAFPAGAMLSGLAAAAIIRRFGSAAVAVAGTVLTALAMVGVGFAPSLALVAVALFLGGAADAVTDVGQNAHGLRVQRRYGRSIFNSFHALWSAGAVVGGGMAAAAIALDLPLGVHLTISGAIFVLVALVAFRFRLPGHDADVRAADDAAAAARATGPLEVGSGPAAAPVSRRGRVGLLLAAFVVVAIAGAIIEDGANSWATLYLSGSLDAVGAVAATGFVAFMAMEFLGRATGDRFVDRFGQAAVARAGGVLVAVAMGLALAFPSVPTTILGFALAGFGVATVIPAAMHAADELPGLRAGTGLAVVSLLLRVGFLVMPPVIGILADATSLRVALLVVPVAGLTVVVAGAMLPGRRRAGTIEA</sequence>
<feature type="transmembrane region" description="Helical" evidence="7">
    <location>
        <begin position="362"/>
        <end position="383"/>
    </location>
</feature>
<feature type="transmembrane region" description="Helical" evidence="7">
    <location>
        <begin position="173"/>
        <end position="192"/>
    </location>
</feature>
<dbReference type="RefSeq" id="WP_068203076.1">
    <property type="nucleotide sequence ID" value="NZ_CP014209.1"/>
</dbReference>
<dbReference type="GO" id="GO:0022857">
    <property type="term" value="F:transmembrane transporter activity"/>
    <property type="evidence" value="ECO:0007669"/>
    <property type="project" value="InterPro"/>
</dbReference>
<evidence type="ECO:0000259" key="8">
    <source>
        <dbReference type="PROSITE" id="PS50850"/>
    </source>
</evidence>
<feature type="transmembrane region" description="Helical" evidence="7">
    <location>
        <begin position="106"/>
        <end position="125"/>
    </location>
</feature>
<keyword evidence="3" id="KW-1003">Cell membrane</keyword>
<dbReference type="STRING" id="1300344.I598_2317"/>
<dbReference type="EMBL" id="CP014209">
    <property type="protein sequence ID" value="ANC31857.1"/>
    <property type="molecule type" value="Genomic_DNA"/>
</dbReference>
<dbReference type="Pfam" id="PF05977">
    <property type="entry name" value="MFS_3"/>
    <property type="match status" value="1"/>
</dbReference>
<gene>
    <name evidence="9" type="primary">ybjJ_3</name>
    <name evidence="9" type="ORF">I598_2317</name>
</gene>
<dbReference type="InterPro" id="IPR020846">
    <property type="entry name" value="MFS_dom"/>
</dbReference>
<feature type="transmembrane region" description="Helical" evidence="7">
    <location>
        <begin position="328"/>
        <end position="350"/>
    </location>
</feature>
<dbReference type="SUPFAM" id="SSF103473">
    <property type="entry name" value="MFS general substrate transporter"/>
    <property type="match status" value="1"/>
</dbReference>
<dbReference type="PATRIC" id="fig|1300344.3.peg.2325"/>
<dbReference type="Gene3D" id="1.20.1250.20">
    <property type="entry name" value="MFS general substrate transporter like domains"/>
    <property type="match status" value="2"/>
</dbReference>
<dbReference type="KEGG" id="ido:I598_2317"/>
<evidence type="ECO:0000256" key="3">
    <source>
        <dbReference type="ARBA" id="ARBA00022475"/>
    </source>
</evidence>
<dbReference type="Proteomes" id="UP000076794">
    <property type="component" value="Chromosome"/>
</dbReference>
<dbReference type="CDD" id="cd17393">
    <property type="entry name" value="MFS_MosC_like"/>
    <property type="match status" value="1"/>
</dbReference>
<accession>A0A161IEQ6</accession>
<dbReference type="InterPro" id="IPR036259">
    <property type="entry name" value="MFS_trans_sf"/>
</dbReference>
<evidence type="ECO:0000256" key="2">
    <source>
        <dbReference type="ARBA" id="ARBA00022448"/>
    </source>
</evidence>
<keyword evidence="4 7" id="KW-0812">Transmembrane</keyword>
<evidence type="ECO:0000256" key="4">
    <source>
        <dbReference type="ARBA" id="ARBA00022692"/>
    </source>
</evidence>
<feature type="transmembrane region" description="Helical" evidence="7">
    <location>
        <begin position="146"/>
        <end position="167"/>
    </location>
</feature>
<keyword evidence="2" id="KW-0813">Transport</keyword>
<dbReference type="InterPro" id="IPR011701">
    <property type="entry name" value="MFS"/>
</dbReference>